<dbReference type="NCBIfam" id="TIGR00227">
    <property type="entry name" value="ribD_Cterm"/>
    <property type="match status" value="1"/>
</dbReference>
<evidence type="ECO:0000256" key="1">
    <source>
        <dbReference type="ARBA" id="ARBA00002151"/>
    </source>
</evidence>
<feature type="binding site" evidence="15">
    <location>
        <begin position="291"/>
        <end position="297"/>
    </location>
    <ligand>
        <name>NADP(+)</name>
        <dbReference type="ChEBI" id="CHEBI:58349"/>
    </ligand>
</feature>
<evidence type="ECO:0000256" key="7">
    <source>
        <dbReference type="ARBA" id="ARBA00022723"/>
    </source>
</evidence>
<comment type="cofactor">
    <cofactor evidence="13 16">
        <name>Zn(2+)</name>
        <dbReference type="ChEBI" id="CHEBI:29105"/>
    </cofactor>
    <text evidence="13 16">Binds 1 zinc ion.</text>
</comment>
<dbReference type="Gene3D" id="3.40.430.10">
    <property type="entry name" value="Dihydrofolate Reductase, subunit A"/>
    <property type="match status" value="1"/>
</dbReference>
<feature type="binding site" evidence="15">
    <location>
        <position position="198"/>
    </location>
    <ligand>
        <name>substrate</name>
    </ligand>
</feature>
<dbReference type="SUPFAM" id="SSF53597">
    <property type="entry name" value="Dihydrofolate reductase-like"/>
    <property type="match status" value="1"/>
</dbReference>
<dbReference type="InterPro" id="IPR002734">
    <property type="entry name" value="RibDG_C"/>
</dbReference>
<dbReference type="PROSITE" id="PS00903">
    <property type="entry name" value="CYT_DCMP_DEAMINASES_1"/>
    <property type="match status" value="1"/>
</dbReference>
<evidence type="ECO:0000256" key="5">
    <source>
        <dbReference type="ARBA" id="ARBA00007417"/>
    </source>
</evidence>
<feature type="binding site" evidence="15">
    <location>
        <position position="194"/>
    </location>
    <ligand>
        <name>NADP(+)</name>
        <dbReference type="ChEBI" id="CHEBI:58349"/>
    </ligand>
</feature>
<protein>
    <recommendedName>
        <fullName evidence="13">Riboflavin biosynthesis protein RibD</fullName>
    </recommendedName>
    <domain>
        <recommendedName>
            <fullName evidence="13">Diaminohydroxyphosphoribosylaminopyrimidine deaminase</fullName>
            <shortName evidence="13">DRAP deaminase</shortName>
            <ecNumber evidence="13">3.5.4.26</ecNumber>
        </recommendedName>
        <alternativeName>
            <fullName evidence="13">Riboflavin-specific deaminase</fullName>
        </alternativeName>
    </domain>
    <domain>
        <recommendedName>
            <fullName evidence="13">5-amino-6-(5-phosphoribosylamino)uracil reductase</fullName>
            <ecNumber evidence="13">1.1.1.193</ecNumber>
        </recommendedName>
        <alternativeName>
            <fullName evidence="13">HTP reductase</fullName>
        </alternativeName>
    </domain>
</protein>
<comment type="catalytic activity">
    <reaction evidence="13">
        <text>5-amino-6-(5-phospho-D-ribitylamino)uracil + NADP(+) = 5-amino-6-(5-phospho-D-ribosylamino)uracil + NADPH + H(+)</text>
        <dbReference type="Rhea" id="RHEA:17845"/>
        <dbReference type="ChEBI" id="CHEBI:15378"/>
        <dbReference type="ChEBI" id="CHEBI:57783"/>
        <dbReference type="ChEBI" id="CHEBI:58349"/>
        <dbReference type="ChEBI" id="CHEBI:58421"/>
        <dbReference type="ChEBI" id="CHEBI:58453"/>
        <dbReference type="EC" id="1.1.1.193"/>
    </reaction>
</comment>
<gene>
    <name evidence="18" type="primary">ribD</name>
    <name evidence="18" type="ORF">HFQ13_09540</name>
</gene>
<evidence type="ECO:0000256" key="6">
    <source>
        <dbReference type="ARBA" id="ARBA00022619"/>
    </source>
</evidence>
<evidence type="ECO:0000256" key="13">
    <source>
        <dbReference type="PIRNR" id="PIRNR006769"/>
    </source>
</evidence>
<evidence type="ECO:0000256" key="2">
    <source>
        <dbReference type="ARBA" id="ARBA00004882"/>
    </source>
</evidence>
<feature type="binding site" evidence="16">
    <location>
        <position position="78"/>
    </location>
    <ligand>
        <name>Zn(2+)</name>
        <dbReference type="ChEBI" id="CHEBI:29105"/>
        <note>catalytic</note>
    </ligand>
</feature>
<dbReference type="EC" id="3.5.4.26" evidence="13"/>
<comment type="pathway">
    <text evidence="3 13">Cofactor biosynthesis; riboflavin biosynthesis; 5-amino-6-(D-ribitylamino)uracil from GTP: step 3/4.</text>
</comment>
<dbReference type="InterPro" id="IPR002125">
    <property type="entry name" value="CMP_dCMP_dom"/>
</dbReference>
<keyword evidence="12" id="KW-0511">Multifunctional enzyme</keyword>
<dbReference type="InterPro" id="IPR004794">
    <property type="entry name" value="Eubact_RibD"/>
</dbReference>
<feature type="binding site" evidence="15">
    <location>
        <position position="178"/>
    </location>
    <ligand>
        <name>substrate</name>
    </ligand>
</feature>
<dbReference type="Pfam" id="PF00383">
    <property type="entry name" value="dCMP_cyt_deam_1"/>
    <property type="match status" value="1"/>
</dbReference>
<dbReference type="GO" id="GO:0050661">
    <property type="term" value="F:NADP binding"/>
    <property type="evidence" value="ECO:0007669"/>
    <property type="project" value="InterPro"/>
</dbReference>
<evidence type="ECO:0000256" key="10">
    <source>
        <dbReference type="ARBA" id="ARBA00022857"/>
    </source>
</evidence>
<evidence type="ECO:0000256" key="8">
    <source>
        <dbReference type="ARBA" id="ARBA00022801"/>
    </source>
</evidence>
<dbReference type="NCBIfam" id="TIGR00326">
    <property type="entry name" value="eubact_ribD"/>
    <property type="match status" value="1"/>
</dbReference>
<dbReference type="FunFam" id="3.40.140.10:FF:000025">
    <property type="entry name" value="Riboflavin biosynthesis protein RibD"/>
    <property type="match status" value="1"/>
</dbReference>
<dbReference type="InterPro" id="IPR050765">
    <property type="entry name" value="Riboflavin_Biosynth_HTPR"/>
</dbReference>
<evidence type="ECO:0000313" key="19">
    <source>
        <dbReference type="Proteomes" id="UP001197378"/>
    </source>
</evidence>
<comment type="similarity">
    <text evidence="5 13">In the C-terminal section; belongs to the HTP reductase family.</text>
</comment>
<reference evidence="18" key="1">
    <citation type="journal article" date="2021" name="ISME J.">
        <title>Genomic evolution of the class Acidithiobacillia: deep-branching Proteobacteria living in extreme acidic conditions.</title>
        <authorList>
            <person name="Moya-Beltran A."/>
            <person name="Beard S."/>
            <person name="Rojas-Villalobos C."/>
            <person name="Issotta F."/>
            <person name="Gallardo Y."/>
            <person name="Ulloa R."/>
            <person name="Giaveno A."/>
            <person name="Degli Esposti M."/>
            <person name="Johnson D.B."/>
            <person name="Quatrini R."/>
        </authorList>
    </citation>
    <scope>NUCLEOTIDE SEQUENCE</scope>
    <source>
        <strain evidence="18">VAN18-1</strain>
    </source>
</reference>
<feature type="binding site" evidence="15">
    <location>
        <position position="201"/>
    </location>
    <ligand>
        <name>substrate</name>
    </ligand>
</feature>
<dbReference type="PANTHER" id="PTHR38011">
    <property type="entry name" value="DIHYDROFOLATE REDUCTASE FAMILY PROTEIN (AFU_ORTHOLOGUE AFUA_8G06820)"/>
    <property type="match status" value="1"/>
</dbReference>
<comment type="similarity">
    <text evidence="4 13">In the N-terminal section; belongs to the cytidine and deoxycytidylate deaminase family.</text>
</comment>
<name>A0AAE3CK26_9PROT</name>
<dbReference type="InterPro" id="IPR016193">
    <property type="entry name" value="Cytidine_deaminase-like"/>
</dbReference>
<feature type="active site" description="Proton donor" evidence="14">
    <location>
        <position position="46"/>
    </location>
</feature>
<sequence length="360" mass="38639">MREALALAQEGRYSTHPNPRVGAILLRDGRELGRGAHLQAGGPHAEVLALREAGESARGATLYVTLEPCSHHGRTPPCSDALIAAGVRRVVVAMADPNPLVAGQGIARLRAAGIEVDLPCLEEEAAWLNRGFIQRMRTGRPWIRIKQASSLDGKIALANDQSQWLTGVLAREDVQQERAQASAILVGVGTVLADDPRLAPRLESAPLRYPVKIVLDGHLRTPPTAALLRSPGRTWIVHRDDADGASGPALVAAGARLVALPPASSGVGVDFTALMQFLAAEEVNELMVEAGGRLSSSLLDAGMVDEYLLYFAPLLLGRDARAFAEPGPFTELGQIPRWRLRESQVLGQDVKLRYLCQQEA</sequence>
<dbReference type="InterPro" id="IPR024072">
    <property type="entry name" value="DHFR-like_dom_sf"/>
</dbReference>
<comment type="pathway">
    <text evidence="2 13">Cofactor biosynthesis; riboflavin biosynthesis; 5-amino-6-(D-ribitylamino)uracil from GTP: step 2/4.</text>
</comment>
<dbReference type="SUPFAM" id="SSF53927">
    <property type="entry name" value="Cytidine deaminase-like"/>
    <property type="match status" value="1"/>
</dbReference>
<proteinExistence type="inferred from homology"/>
<feature type="binding site" evidence="15">
    <location>
        <position position="164"/>
    </location>
    <ligand>
        <name>NADP(+)</name>
        <dbReference type="ChEBI" id="CHEBI:58349"/>
    </ligand>
</feature>
<evidence type="ECO:0000256" key="15">
    <source>
        <dbReference type="PIRSR" id="PIRSR006769-2"/>
    </source>
</evidence>
<dbReference type="Proteomes" id="UP001197378">
    <property type="component" value="Unassembled WGS sequence"/>
</dbReference>
<dbReference type="EC" id="1.1.1.193" evidence="13"/>
<evidence type="ECO:0000256" key="12">
    <source>
        <dbReference type="ARBA" id="ARBA00023268"/>
    </source>
</evidence>
<comment type="caution">
    <text evidence="18">The sequence shown here is derived from an EMBL/GenBank/DDBJ whole genome shotgun (WGS) entry which is preliminary data.</text>
</comment>
<evidence type="ECO:0000256" key="3">
    <source>
        <dbReference type="ARBA" id="ARBA00004910"/>
    </source>
</evidence>
<evidence type="ECO:0000256" key="14">
    <source>
        <dbReference type="PIRSR" id="PIRSR006769-1"/>
    </source>
</evidence>
<dbReference type="AlphaFoldDB" id="A0AAE3CK26"/>
<comment type="catalytic activity">
    <reaction evidence="13">
        <text>2,5-diamino-6-hydroxy-4-(5-phosphoribosylamino)-pyrimidine + H2O + H(+) = 5-amino-6-(5-phospho-D-ribosylamino)uracil + NH4(+)</text>
        <dbReference type="Rhea" id="RHEA:21868"/>
        <dbReference type="ChEBI" id="CHEBI:15377"/>
        <dbReference type="ChEBI" id="CHEBI:15378"/>
        <dbReference type="ChEBI" id="CHEBI:28938"/>
        <dbReference type="ChEBI" id="CHEBI:58453"/>
        <dbReference type="ChEBI" id="CHEBI:58614"/>
        <dbReference type="EC" id="3.5.4.26"/>
    </reaction>
</comment>
<evidence type="ECO:0000256" key="4">
    <source>
        <dbReference type="ARBA" id="ARBA00005259"/>
    </source>
</evidence>
<keyword evidence="6 13" id="KW-0686">Riboflavin biosynthesis</keyword>
<feature type="binding site" evidence="15">
    <location>
        <position position="289"/>
    </location>
    <ligand>
        <name>substrate</name>
    </ligand>
</feature>
<dbReference type="EMBL" id="JAAXYO010000148">
    <property type="protein sequence ID" value="MBU2788437.1"/>
    <property type="molecule type" value="Genomic_DNA"/>
</dbReference>
<keyword evidence="10 13" id="KW-0521">NADP</keyword>
<dbReference type="InterPro" id="IPR011549">
    <property type="entry name" value="RibD_C"/>
</dbReference>
<dbReference type="InterPro" id="IPR016192">
    <property type="entry name" value="APOBEC/CMP_deaminase_Zn-bd"/>
</dbReference>
<feature type="binding site" evidence="16">
    <location>
        <position position="69"/>
    </location>
    <ligand>
        <name>Zn(2+)</name>
        <dbReference type="ChEBI" id="CHEBI:29105"/>
        <note>catalytic</note>
    </ligand>
</feature>
<feature type="binding site" evidence="15">
    <location>
        <position position="190"/>
    </location>
    <ligand>
        <name>NADP(+)</name>
        <dbReference type="ChEBI" id="CHEBI:58349"/>
    </ligand>
</feature>
<keyword evidence="19" id="KW-1185">Reference proteome</keyword>
<keyword evidence="9 13" id="KW-0862">Zinc</keyword>
<dbReference type="Gene3D" id="3.40.140.10">
    <property type="entry name" value="Cytidine Deaminase, domain 2"/>
    <property type="match status" value="1"/>
</dbReference>
<keyword evidence="8 13" id="KW-0378">Hydrolase</keyword>
<evidence type="ECO:0000256" key="16">
    <source>
        <dbReference type="PIRSR" id="PIRSR006769-3"/>
    </source>
</evidence>
<dbReference type="Pfam" id="PF01872">
    <property type="entry name" value="RibD_C"/>
    <property type="match status" value="1"/>
</dbReference>
<dbReference type="PROSITE" id="PS51747">
    <property type="entry name" value="CYT_DCMP_DEAMINASES_2"/>
    <property type="match status" value="1"/>
</dbReference>
<accession>A0AAE3CK26</accession>
<organism evidence="18 19">
    <name type="scientific">Igneacidithiobacillus copahuensis</name>
    <dbReference type="NCBI Taxonomy" id="2724909"/>
    <lineage>
        <taxon>Bacteria</taxon>
        <taxon>Pseudomonadati</taxon>
        <taxon>Pseudomonadota</taxon>
        <taxon>Acidithiobacillia</taxon>
        <taxon>Acidithiobacillales</taxon>
        <taxon>Acidithiobacillaceae</taxon>
        <taxon>Igneacidithiobacillus</taxon>
    </lineage>
</organism>
<dbReference type="CDD" id="cd01284">
    <property type="entry name" value="Riboflavin_deaminase-reductase"/>
    <property type="match status" value="1"/>
</dbReference>
<evidence type="ECO:0000256" key="11">
    <source>
        <dbReference type="ARBA" id="ARBA00023002"/>
    </source>
</evidence>
<comment type="function">
    <text evidence="1 13">Converts 2,5-diamino-6-(ribosylamino)-4(3h)-pyrimidinone 5'-phosphate into 5-amino-6-(ribosylamino)-2,4(1h,3h)-pyrimidinedione 5'-phosphate.</text>
</comment>
<dbReference type="GO" id="GO:0008703">
    <property type="term" value="F:5-amino-6-(5-phosphoribosylamino)uracil reductase activity"/>
    <property type="evidence" value="ECO:0007669"/>
    <property type="project" value="UniProtKB-EC"/>
</dbReference>
<feature type="binding site" evidence="15">
    <location>
        <position position="162"/>
    </location>
    <ligand>
        <name>substrate</name>
    </ligand>
</feature>
<keyword evidence="11 13" id="KW-0560">Oxidoreductase</keyword>
<dbReference type="PANTHER" id="PTHR38011:SF7">
    <property type="entry name" value="2,5-DIAMINO-6-RIBOSYLAMINO-4(3H)-PYRIMIDINONE 5'-PHOSPHATE REDUCTASE"/>
    <property type="match status" value="1"/>
</dbReference>
<keyword evidence="7 13" id="KW-0479">Metal-binding</keyword>
<feature type="binding site" evidence="15">
    <location>
        <position position="148"/>
    </location>
    <ligand>
        <name>NADP(+)</name>
        <dbReference type="ChEBI" id="CHEBI:58349"/>
    </ligand>
</feature>
<evidence type="ECO:0000256" key="9">
    <source>
        <dbReference type="ARBA" id="ARBA00022833"/>
    </source>
</evidence>
<evidence type="ECO:0000259" key="17">
    <source>
        <dbReference type="PROSITE" id="PS51747"/>
    </source>
</evidence>
<dbReference type="GO" id="GO:0008270">
    <property type="term" value="F:zinc ion binding"/>
    <property type="evidence" value="ECO:0007669"/>
    <property type="project" value="InterPro"/>
</dbReference>
<dbReference type="GO" id="GO:0009231">
    <property type="term" value="P:riboflavin biosynthetic process"/>
    <property type="evidence" value="ECO:0007669"/>
    <property type="project" value="UniProtKB-KW"/>
</dbReference>
<dbReference type="PIRSF" id="PIRSF006769">
    <property type="entry name" value="RibD"/>
    <property type="match status" value="1"/>
</dbReference>
<evidence type="ECO:0000313" key="18">
    <source>
        <dbReference type="EMBL" id="MBU2788437.1"/>
    </source>
</evidence>
<dbReference type="GO" id="GO:0008835">
    <property type="term" value="F:diaminohydroxyphosphoribosylaminopyrimidine deaminase activity"/>
    <property type="evidence" value="ECO:0007669"/>
    <property type="project" value="UniProtKB-EC"/>
</dbReference>
<feature type="binding site" evidence="16">
    <location>
        <position position="44"/>
    </location>
    <ligand>
        <name>Zn(2+)</name>
        <dbReference type="ChEBI" id="CHEBI:29105"/>
        <note>catalytic</note>
    </ligand>
</feature>
<feature type="domain" description="CMP/dCMP-type deaminase" evidence="17">
    <location>
        <begin position="1"/>
        <end position="117"/>
    </location>
</feature>